<name>A0A1B9HVI9_9TREE</name>
<protein>
    <submittedName>
        <fullName evidence="1">Uncharacterized protein</fullName>
    </submittedName>
</protein>
<reference evidence="1" key="1">
    <citation type="submission" date="2013-07" db="EMBL/GenBank/DDBJ databases">
        <title>The Genome Sequence of Cryptococcus pinus CBS10737.</title>
        <authorList>
            <consortium name="The Broad Institute Genome Sequencing Platform"/>
            <person name="Cuomo C."/>
            <person name="Litvintseva A."/>
            <person name="Chen Y."/>
            <person name="Heitman J."/>
            <person name="Sun S."/>
            <person name="Springer D."/>
            <person name="Dromer F."/>
            <person name="Young S.K."/>
            <person name="Zeng Q."/>
            <person name="Gargeya S."/>
            <person name="Fitzgerald M."/>
            <person name="Abouelleil A."/>
            <person name="Alvarado L."/>
            <person name="Berlin A.M."/>
            <person name="Chapman S.B."/>
            <person name="Dewar J."/>
            <person name="Goldberg J."/>
            <person name="Griggs A."/>
            <person name="Gujja S."/>
            <person name="Hansen M."/>
            <person name="Howarth C."/>
            <person name="Imamovic A."/>
            <person name="Larimer J."/>
            <person name="McCowan C."/>
            <person name="Murphy C."/>
            <person name="Pearson M."/>
            <person name="Priest M."/>
            <person name="Roberts A."/>
            <person name="Saif S."/>
            <person name="Shea T."/>
            <person name="Sykes S."/>
            <person name="Wortman J."/>
            <person name="Nusbaum C."/>
            <person name="Birren B."/>
        </authorList>
    </citation>
    <scope>NUCLEOTIDE SEQUENCE [LARGE SCALE GENOMIC DNA]</scope>
    <source>
        <strain evidence="1">CBS 10737</strain>
    </source>
</reference>
<evidence type="ECO:0000313" key="1">
    <source>
        <dbReference type="EMBL" id="OCF47286.1"/>
    </source>
</evidence>
<reference evidence="1" key="2">
    <citation type="submission" date="2016-07" db="EMBL/GenBank/DDBJ databases">
        <title>Evolution of pathogenesis and genome organization in the Tremellales.</title>
        <authorList>
            <person name="Cuomo C."/>
            <person name="Litvintseva A."/>
            <person name="Heitman J."/>
            <person name="Chen Y."/>
            <person name="Sun S."/>
            <person name="Springer D."/>
            <person name="Dromer F."/>
            <person name="Young S."/>
            <person name="Zeng Q."/>
            <person name="Chapman S."/>
            <person name="Gujja S."/>
            <person name="Saif S."/>
            <person name="Birren B."/>
        </authorList>
    </citation>
    <scope>NUCLEOTIDE SEQUENCE</scope>
    <source>
        <strain evidence="1">CBS 10737</strain>
    </source>
</reference>
<dbReference type="AlphaFoldDB" id="A0A1B9HVI9"/>
<gene>
    <name evidence="1" type="ORF">I206_07064</name>
</gene>
<proteinExistence type="predicted"/>
<sequence length="178" mass="21054">MGRPSFDVAQHEYMLTGIKHLIYICTAAKRFHGPPCFSYFHPRKTIEQITLIFQDGNPPRREIEERREQKKKFNISTLAYHLCGIPSVPTMLVNFEAFTQHNDSGYDKVHRSLLQQLKSATIVQHDFLRCYSRPFAKPKEEQMADYDRFNFMTMEEYIDSGKWEGVLGYQDIQPWIKR</sequence>
<dbReference type="EMBL" id="KV700117">
    <property type="protein sequence ID" value="OCF47286.1"/>
    <property type="molecule type" value="Genomic_DNA"/>
</dbReference>
<organism evidence="1">
    <name type="scientific">Kwoniella pini CBS 10737</name>
    <dbReference type="NCBI Taxonomy" id="1296096"/>
    <lineage>
        <taxon>Eukaryota</taxon>
        <taxon>Fungi</taxon>
        <taxon>Dikarya</taxon>
        <taxon>Basidiomycota</taxon>
        <taxon>Agaricomycotina</taxon>
        <taxon>Tremellomycetes</taxon>
        <taxon>Tremellales</taxon>
        <taxon>Cryptococcaceae</taxon>
        <taxon>Kwoniella</taxon>
    </lineage>
</organism>
<dbReference type="OrthoDB" id="10640067at2759"/>
<accession>A0A1B9HVI9</accession>